<accession>A0ABR2IL60</accession>
<evidence type="ECO:0008006" key="5">
    <source>
        <dbReference type="Google" id="ProtNLM"/>
    </source>
</evidence>
<name>A0ABR2IL60_9EUKA</name>
<feature type="coiled-coil region" evidence="1">
    <location>
        <begin position="433"/>
        <end position="460"/>
    </location>
</feature>
<gene>
    <name evidence="3" type="ORF">M9Y10_010537</name>
</gene>
<keyword evidence="1" id="KW-0175">Coiled coil</keyword>
<dbReference type="SUPFAM" id="SSF52540">
    <property type="entry name" value="P-loop containing nucleoside triphosphate hydrolases"/>
    <property type="match status" value="1"/>
</dbReference>
<feature type="region of interest" description="Disordered" evidence="2">
    <location>
        <begin position="713"/>
        <end position="772"/>
    </location>
</feature>
<evidence type="ECO:0000256" key="2">
    <source>
        <dbReference type="SAM" id="MobiDB-lite"/>
    </source>
</evidence>
<comment type="caution">
    <text evidence="3">The sequence shown here is derived from an EMBL/GenBank/DDBJ whole genome shotgun (WGS) entry which is preliminary data.</text>
</comment>
<evidence type="ECO:0000256" key="1">
    <source>
        <dbReference type="SAM" id="Coils"/>
    </source>
</evidence>
<feature type="coiled-coil region" evidence="1">
    <location>
        <begin position="568"/>
        <end position="609"/>
    </location>
</feature>
<protein>
    <recommendedName>
        <fullName evidence="5">P-loop containing nucleoside triphosphate hydrolase</fullName>
    </recommendedName>
</protein>
<sequence>MSKLSVKERAKLINTTINAPNEPPPKNIKKPEEKKQQNSDNKSTKKEFFKFGFKSSSKSAISTPSQNSNINLPSGSNFNFQEIFDLVAEKEGEMQTQGKDVIIFLGISQTGKSSTINALRGVKFASDGEFLSIKDASKVKEIAGMGGKGGISHTKIPSLYDLDGNIMLLDTQGLCDTSNENEIDKYEVAGSYLVQMAIENARSIRCICMVRYTDLINGVVYFSNIGKFIQKFFTCVPKSNNDFVPIHFLFNKFQASEGVMEQYRTLNSKQKIDFIKEKIVEHCGYMIKGVQESKSQTEHPYFKMFSDNINADNFSYIDPTNDESIDILKNSLLRLKTVLKSDICVDRYSERRKRFELQFDDKIQALINELKKFLIVIKYPNDLFLKMFSLIDERISILNQDISDIASYARRRSMDETEIPLNGEYDNESQMILERHDQDLKRYEEDLQRIEKEIKSYDEIDEKPIFKDSFDIANFFLSSTYTIDYPKDEFDDLPIADVKEELGPDTQKSVKSNDRRFHAEYKSGGIGKRIQLAWQKKSIDVLLTTLRCSGSVQLFTYRKNKRENIPIYESLIAEKNQILQSIEMLKESKKKAEEKARSVQEKNIQHRIEEKKAFYIGQKEKINQKMQSVKGISDNSNIDKKEIQTCINISTKLKNNAKPIMEMKNLNSQIEQIQENNDSSSIQINDIDDILNQIEIDVSGFKALQNAINNLNQGISPQSDKNTQKSQTNKVFLKKEPEKLQQEQPQTSKTNETPKQGNSNFRDILKFYNDRK</sequence>
<dbReference type="InterPro" id="IPR027417">
    <property type="entry name" value="P-loop_NTPase"/>
</dbReference>
<organism evidence="3 4">
    <name type="scientific">Tritrichomonas musculus</name>
    <dbReference type="NCBI Taxonomy" id="1915356"/>
    <lineage>
        <taxon>Eukaryota</taxon>
        <taxon>Metamonada</taxon>
        <taxon>Parabasalia</taxon>
        <taxon>Tritrichomonadida</taxon>
        <taxon>Tritrichomonadidae</taxon>
        <taxon>Tritrichomonas</taxon>
    </lineage>
</organism>
<evidence type="ECO:0000313" key="4">
    <source>
        <dbReference type="Proteomes" id="UP001470230"/>
    </source>
</evidence>
<dbReference type="Proteomes" id="UP001470230">
    <property type="component" value="Unassembled WGS sequence"/>
</dbReference>
<proteinExistence type="predicted"/>
<feature type="compositionally biased region" description="Basic and acidic residues" evidence="2">
    <location>
        <begin position="1"/>
        <end position="11"/>
    </location>
</feature>
<dbReference type="Gene3D" id="3.40.50.300">
    <property type="entry name" value="P-loop containing nucleotide triphosphate hydrolases"/>
    <property type="match status" value="1"/>
</dbReference>
<evidence type="ECO:0000313" key="3">
    <source>
        <dbReference type="EMBL" id="KAK8865008.1"/>
    </source>
</evidence>
<feature type="compositionally biased region" description="Basic and acidic residues" evidence="2">
    <location>
        <begin position="29"/>
        <end position="46"/>
    </location>
</feature>
<feature type="compositionally biased region" description="Basic and acidic residues" evidence="2">
    <location>
        <begin position="763"/>
        <end position="772"/>
    </location>
</feature>
<feature type="region of interest" description="Disordered" evidence="2">
    <location>
        <begin position="1"/>
        <end position="46"/>
    </location>
</feature>
<keyword evidence="4" id="KW-1185">Reference proteome</keyword>
<dbReference type="EMBL" id="JAPFFF010000016">
    <property type="protein sequence ID" value="KAK8865008.1"/>
    <property type="molecule type" value="Genomic_DNA"/>
</dbReference>
<reference evidence="3 4" key="1">
    <citation type="submission" date="2024-04" db="EMBL/GenBank/DDBJ databases">
        <title>Tritrichomonas musculus Genome.</title>
        <authorList>
            <person name="Alves-Ferreira E."/>
            <person name="Grigg M."/>
            <person name="Lorenzi H."/>
            <person name="Galac M."/>
        </authorList>
    </citation>
    <scope>NUCLEOTIDE SEQUENCE [LARGE SCALE GENOMIC DNA]</scope>
    <source>
        <strain evidence="3 4">EAF2021</strain>
    </source>
</reference>
<feature type="compositionally biased region" description="Polar residues" evidence="2">
    <location>
        <begin position="713"/>
        <end position="730"/>
    </location>
</feature>
<feature type="compositionally biased region" description="Polar residues" evidence="2">
    <location>
        <begin position="747"/>
        <end position="761"/>
    </location>
</feature>